<name>A0A318KRV1_9NEIS</name>
<evidence type="ECO:0000313" key="1">
    <source>
        <dbReference type="EMBL" id="PXX79342.1"/>
    </source>
</evidence>
<keyword evidence="2" id="KW-1185">Reference proteome</keyword>
<organism evidence="1 2">
    <name type="scientific">Rivihabitans pingtungensis</name>
    <dbReference type="NCBI Taxonomy" id="1054498"/>
    <lineage>
        <taxon>Bacteria</taxon>
        <taxon>Pseudomonadati</taxon>
        <taxon>Pseudomonadota</taxon>
        <taxon>Betaproteobacteria</taxon>
        <taxon>Neisseriales</taxon>
        <taxon>Aquaspirillaceae</taxon>
        <taxon>Rivihabitans</taxon>
    </lineage>
</organism>
<dbReference type="OrthoDB" id="8907081at2"/>
<dbReference type="Gene3D" id="3.40.190.10">
    <property type="entry name" value="Periplasmic binding protein-like II"/>
    <property type="match status" value="2"/>
</dbReference>
<sequence length="247" mass="27335">MIFALTPAWAADVGPHPLVRLAVSEWPPFTGEHLPGNGIGTDTLRQMLGRAGYQLELVWLPWTRAVRDGSGMDSKLDGYFPEYTTADTRRRCQLSAPIGMSVLGLAHQAAQPVNWTHMADLGRYRVGVVNGYVNTDAFDAAVSAGILRVDGASSDESNLRKLLRERIDVAVIDREVMGYLLAEPALRNQAGQLAFHPHWLGELPLRVCFRHGARLQPILAAMQAHRLPAAQLRAGQRDYLRQLAEQR</sequence>
<gene>
    <name evidence="1" type="ORF">DFR34_107102</name>
</gene>
<dbReference type="Proteomes" id="UP000247555">
    <property type="component" value="Unassembled WGS sequence"/>
</dbReference>
<evidence type="ECO:0000313" key="2">
    <source>
        <dbReference type="Proteomes" id="UP000247555"/>
    </source>
</evidence>
<dbReference type="AlphaFoldDB" id="A0A318KRV1"/>
<dbReference type="PANTHER" id="PTHR35936:SF25">
    <property type="entry name" value="ABC TRANSPORTER SUBSTRATE-BINDING PROTEIN"/>
    <property type="match status" value="1"/>
</dbReference>
<comment type="caution">
    <text evidence="1">The sequence shown here is derived from an EMBL/GenBank/DDBJ whole genome shotgun (WGS) entry which is preliminary data.</text>
</comment>
<dbReference type="EMBL" id="QJKI01000007">
    <property type="protein sequence ID" value="PXX79342.1"/>
    <property type="molecule type" value="Genomic_DNA"/>
</dbReference>
<proteinExistence type="predicted"/>
<reference evidence="1 2" key="1">
    <citation type="submission" date="2018-05" db="EMBL/GenBank/DDBJ databases">
        <title>Genomic Encyclopedia of Type Strains, Phase IV (KMG-IV): sequencing the most valuable type-strain genomes for metagenomic binning, comparative biology and taxonomic classification.</title>
        <authorList>
            <person name="Goeker M."/>
        </authorList>
    </citation>
    <scope>NUCLEOTIDE SEQUENCE [LARGE SCALE GENOMIC DNA]</scope>
    <source>
        <strain evidence="1 2">DSM 29661</strain>
    </source>
</reference>
<dbReference type="PANTHER" id="PTHR35936">
    <property type="entry name" value="MEMBRANE-BOUND LYTIC MUREIN TRANSGLYCOSYLASE F"/>
    <property type="match status" value="1"/>
</dbReference>
<protein>
    <submittedName>
        <fullName evidence="1">Amino acid ABC transporter substrate-binding protein (PAAT family)</fullName>
    </submittedName>
</protein>
<accession>A0A318KRV1</accession>
<dbReference type="SUPFAM" id="SSF53850">
    <property type="entry name" value="Periplasmic binding protein-like II"/>
    <property type="match status" value="1"/>
</dbReference>